<name>A0ABM9N2K8_9LACO</name>
<evidence type="ECO:0000256" key="1">
    <source>
        <dbReference type="SAM" id="Phobius"/>
    </source>
</evidence>
<gene>
    <name evidence="2" type="ORF">R82641_BJNNKPBH_01606</name>
</gene>
<keyword evidence="1" id="KW-1133">Transmembrane helix</keyword>
<keyword evidence="1" id="KW-0812">Transmembrane</keyword>
<keyword evidence="1" id="KW-0472">Membrane</keyword>
<comment type="caution">
    <text evidence="2">The sequence shown here is derived from an EMBL/GenBank/DDBJ whole genome shotgun (WGS) entry which is preliminary data.</text>
</comment>
<dbReference type="GO" id="GO:0016787">
    <property type="term" value="F:hydrolase activity"/>
    <property type="evidence" value="ECO:0007669"/>
    <property type="project" value="UniProtKB-KW"/>
</dbReference>
<dbReference type="Proteomes" id="UP001314200">
    <property type="component" value="Unassembled WGS sequence"/>
</dbReference>
<keyword evidence="3" id="KW-1185">Reference proteome</keyword>
<evidence type="ECO:0000313" key="3">
    <source>
        <dbReference type="Proteomes" id="UP001314200"/>
    </source>
</evidence>
<organism evidence="2 3">
    <name type="scientific">Fructobacillus cardui</name>
    <dbReference type="NCBI Taxonomy" id="2893170"/>
    <lineage>
        <taxon>Bacteria</taxon>
        <taxon>Bacillati</taxon>
        <taxon>Bacillota</taxon>
        <taxon>Bacilli</taxon>
        <taxon>Lactobacillales</taxon>
        <taxon>Lactobacillaceae</taxon>
        <taxon>Fructobacillus</taxon>
    </lineage>
</organism>
<sequence length="146" mass="16123">MMNKFTAGLESGYVTINTELTKGSLYINHVSVEISDEKIKQQNATFSNQDVIVFDIDFNWVNTQKELVKNLTNPIDITMQKTSQAMLTLIQGGLSLNNQVAYGLRSAITSVLDATNQLPSDAMEKITIYGVVMVIFAYSFGFLAGL</sequence>
<keyword evidence="2" id="KW-0378">Hydrolase</keyword>
<accession>A0ABM9N2K8</accession>
<dbReference type="EMBL" id="CAUZLY010000026">
    <property type="protein sequence ID" value="CAK1255167.1"/>
    <property type="molecule type" value="Genomic_DNA"/>
</dbReference>
<feature type="transmembrane region" description="Helical" evidence="1">
    <location>
        <begin position="126"/>
        <end position="145"/>
    </location>
</feature>
<protein>
    <submittedName>
        <fullName evidence="2">Peptidoglycan-binding (PGRP) domain of peptidoglycan hydrolases (PGRP)</fullName>
    </submittedName>
</protein>
<proteinExistence type="predicted"/>
<evidence type="ECO:0000313" key="2">
    <source>
        <dbReference type="EMBL" id="CAK1255167.1"/>
    </source>
</evidence>
<reference evidence="2 3" key="1">
    <citation type="submission" date="2023-10" db="EMBL/GenBank/DDBJ databases">
        <authorList>
            <person name="Botero Cardona J."/>
        </authorList>
    </citation>
    <scope>NUCLEOTIDE SEQUENCE [LARGE SCALE GENOMIC DNA]</scope>
    <source>
        <strain evidence="2 3">R-82641</strain>
    </source>
</reference>